<dbReference type="EMBL" id="JAAAHY010000714">
    <property type="protein sequence ID" value="KAF9958659.1"/>
    <property type="molecule type" value="Genomic_DNA"/>
</dbReference>
<dbReference type="Proteomes" id="UP000738359">
    <property type="component" value="Unassembled WGS sequence"/>
</dbReference>
<dbReference type="AlphaFoldDB" id="A0A9P6M124"/>
<evidence type="ECO:0000256" key="1">
    <source>
        <dbReference type="SAM" id="MobiDB-lite"/>
    </source>
</evidence>
<dbReference type="OrthoDB" id="2438489at2759"/>
<organism evidence="2 3">
    <name type="scientific">Mortierella alpina</name>
    <name type="common">Oleaginous fungus</name>
    <name type="synonym">Mortierella renispora</name>
    <dbReference type="NCBI Taxonomy" id="64518"/>
    <lineage>
        <taxon>Eukaryota</taxon>
        <taxon>Fungi</taxon>
        <taxon>Fungi incertae sedis</taxon>
        <taxon>Mucoromycota</taxon>
        <taxon>Mortierellomycotina</taxon>
        <taxon>Mortierellomycetes</taxon>
        <taxon>Mortierellales</taxon>
        <taxon>Mortierellaceae</taxon>
        <taxon>Mortierella</taxon>
    </lineage>
</organism>
<evidence type="ECO:0000313" key="2">
    <source>
        <dbReference type="EMBL" id="KAF9958659.1"/>
    </source>
</evidence>
<feature type="region of interest" description="Disordered" evidence="1">
    <location>
        <begin position="21"/>
        <end position="44"/>
    </location>
</feature>
<accession>A0A9P6M124</accession>
<gene>
    <name evidence="2" type="ORF">BGZ70_009128</name>
</gene>
<reference evidence="2" key="1">
    <citation type="journal article" date="2020" name="Fungal Divers.">
        <title>Resolving the Mortierellaceae phylogeny through synthesis of multi-gene phylogenetics and phylogenomics.</title>
        <authorList>
            <person name="Vandepol N."/>
            <person name="Liber J."/>
            <person name="Desiro A."/>
            <person name="Na H."/>
            <person name="Kennedy M."/>
            <person name="Barry K."/>
            <person name="Grigoriev I.V."/>
            <person name="Miller A.N."/>
            <person name="O'Donnell K."/>
            <person name="Stajich J.E."/>
            <person name="Bonito G."/>
        </authorList>
    </citation>
    <scope>NUCLEOTIDE SEQUENCE</scope>
    <source>
        <strain evidence="2">CK1249</strain>
    </source>
</reference>
<sequence length="137" mass="14717">MAILNFIKSSSGKNKVAVISSSDASAHHSPKVATSKNHTKKDTTNAKALPEFKVSAMAYAFSRPQTLKLFAFTMAILNFIKSSSSKNKVAIISTSSEPGSQSLKTATFKNHTKKDAPKTKTISEFKVSAMAYAISRA</sequence>
<name>A0A9P6M124_MORAP</name>
<protein>
    <submittedName>
        <fullName evidence="2">Uncharacterized protein</fullName>
    </submittedName>
</protein>
<evidence type="ECO:0000313" key="3">
    <source>
        <dbReference type="Proteomes" id="UP000738359"/>
    </source>
</evidence>
<comment type="caution">
    <text evidence="2">The sequence shown here is derived from an EMBL/GenBank/DDBJ whole genome shotgun (WGS) entry which is preliminary data.</text>
</comment>
<proteinExistence type="predicted"/>
<keyword evidence="3" id="KW-1185">Reference proteome</keyword>